<dbReference type="InterPro" id="IPR035451">
    <property type="entry name" value="Ada-like_dom_sf"/>
</dbReference>
<sequence length="88" mass="9641">METKKSFTLIGPDGKSYASEVSGTLGGYKRSKLYGRLDCPAALRAIDKGGYVKYRVFFADEQTAISAGYRPCAVCMLVAYTQWKAGKK</sequence>
<proteinExistence type="predicted"/>
<dbReference type="EMBL" id="SNRY01003394">
    <property type="protein sequence ID" value="KAA6321145.1"/>
    <property type="molecule type" value="Genomic_DNA"/>
</dbReference>
<accession>A0A5J4QHY0</accession>
<dbReference type="Gene3D" id="3.40.10.10">
    <property type="entry name" value="DNA Methylphosphotriester Repair Domain"/>
    <property type="match status" value="1"/>
</dbReference>
<protein>
    <submittedName>
        <fullName evidence="1">Uncharacterized protein</fullName>
    </submittedName>
</protein>
<dbReference type="SUPFAM" id="SSF57884">
    <property type="entry name" value="Ada DNA repair protein, N-terminal domain (N-Ada 10)"/>
    <property type="match status" value="1"/>
</dbReference>
<comment type="caution">
    <text evidence="1">The sequence shown here is derived from an EMBL/GenBank/DDBJ whole genome shotgun (WGS) entry which is preliminary data.</text>
</comment>
<gene>
    <name evidence="1" type="ORF">EZS27_029171</name>
</gene>
<name>A0A5J4QHY0_9ZZZZ</name>
<evidence type="ECO:0000313" key="1">
    <source>
        <dbReference type="EMBL" id="KAA6321145.1"/>
    </source>
</evidence>
<organism evidence="1">
    <name type="scientific">termite gut metagenome</name>
    <dbReference type="NCBI Taxonomy" id="433724"/>
    <lineage>
        <taxon>unclassified sequences</taxon>
        <taxon>metagenomes</taxon>
        <taxon>organismal metagenomes</taxon>
    </lineage>
</organism>
<dbReference type="AlphaFoldDB" id="A0A5J4QHY0"/>
<reference evidence="1" key="1">
    <citation type="submission" date="2019-03" db="EMBL/GenBank/DDBJ databases">
        <title>Single cell metagenomics reveals metabolic interactions within the superorganism composed of flagellate Streblomastix strix and complex community of Bacteroidetes bacteria on its surface.</title>
        <authorList>
            <person name="Treitli S.C."/>
            <person name="Kolisko M."/>
            <person name="Husnik F."/>
            <person name="Keeling P."/>
            <person name="Hampl V."/>
        </authorList>
    </citation>
    <scope>NUCLEOTIDE SEQUENCE</scope>
    <source>
        <strain evidence="1">STM</strain>
    </source>
</reference>